<dbReference type="EMBL" id="CP108253">
    <property type="protein sequence ID" value="WTU45199.1"/>
    <property type="molecule type" value="Genomic_DNA"/>
</dbReference>
<dbReference type="EMBL" id="CP108253">
    <property type="protein sequence ID" value="WTU38159.1"/>
    <property type="molecule type" value="Genomic_DNA"/>
</dbReference>
<evidence type="ECO:0000313" key="4">
    <source>
        <dbReference type="EMBL" id="WTU38159.1"/>
    </source>
</evidence>
<organism evidence="5">
    <name type="scientific">Streptomyces sp. NBC_00060</name>
    <dbReference type="NCBI Taxonomy" id="2975636"/>
    <lineage>
        <taxon>Bacteria</taxon>
        <taxon>Bacillati</taxon>
        <taxon>Actinomycetota</taxon>
        <taxon>Actinomycetes</taxon>
        <taxon>Kitasatosporales</taxon>
        <taxon>Streptomycetaceae</taxon>
        <taxon>Streptomyces</taxon>
    </lineage>
</organism>
<gene>
    <name evidence="4" type="ORF">OHV25_00440</name>
    <name evidence="5" type="ORF">OHV25_39400</name>
</gene>
<name>A0AAU2HAC7_9ACTN</name>
<dbReference type="PANTHER" id="PTHR46580">
    <property type="entry name" value="SENSOR KINASE-RELATED"/>
    <property type="match status" value="1"/>
</dbReference>
<dbReference type="SUPFAM" id="SSF69318">
    <property type="entry name" value="Integrin alpha N-terminal domain"/>
    <property type="match status" value="1"/>
</dbReference>
<evidence type="ECO:0000256" key="2">
    <source>
        <dbReference type="SAM" id="MobiDB-lite"/>
    </source>
</evidence>
<sequence length="315" mass="33555">MRFIQRGRAVKSALAATAIAAAMAATAGNAFAAGNPADDATKGAQAAEQHRAPSAKGKLAAPRAAVGGERTATFPMAAVERDGWLNWYFPDGRGGFEASWPTAADFSAFKHYIQVDQDKDGQKDGAWSVLKDGQLLYTTAKPNQTASTKAIGGGWQIYNKVLSPGNLAGARESDLLAVDKAGVLWLYLGYNDGRVTARTKVGGGWGQYTEIAGQGDLNGDGFTDIVARDRAGVLWLYAGNGDRKDPFNNRVKIGGGWNTYNRLLSVGDLDGDGRSDLVARGNDGTLWRYSGNGDSRDPFDNRVKIGWGYNSLNLI</sequence>
<protein>
    <submittedName>
        <fullName evidence="5">VCBS repeat-containing protein</fullName>
    </submittedName>
</protein>
<accession>A0AAU2HAC7</accession>
<dbReference type="AlphaFoldDB" id="A0AAU2HAC7"/>
<evidence type="ECO:0000256" key="1">
    <source>
        <dbReference type="ARBA" id="ARBA00022729"/>
    </source>
</evidence>
<dbReference type="InterPro" id="IPR013517">
    <property type="entry name" value="FG-GAP"/>
</dbReference>
<dbReference type="InterPro" id="IPR028994">
    <property type="entry name" value="Integrin_alpha_N"/>
</dbReference>
<dbReference type="PANTHER" id="PTHR46580:SF4">
    <property type="entry name" value="ATP_GTP-BINDING PROTEIN"/>
    <property type="match status" value="1"/>
</dbReference>
<reference evidence="5" key="1">
    <citation type="submission" date="2022-10" db="EMBL/GenBank/DDBJ databases">
        <title>The complete genomes of actinobacterial strains from the NBC collection.</title>
        <authorList>
            <person name="Joergensen T.S."/>
            <person name="Alvarez Arevalo M."/>
            <person name="Sterndorff E.B."/>
            <person name="Faurdal D."/>
            <person name="Vuksanovic O."/>
            <person name="Mourched A.-S."/>
            <person name="Charusanti P."/>
            <person name="Shaw S."/>
            <person name="Blin K."/>
            <person name="Weber T."/>
        </authorList>
    </citation>
    <scope>NUCLEOTIDE SEQUENCE</scope>
    <source>
        <strain evidence="5">NBC_00060</strain>
    </source>
</reference>
<feature type="region of interest" description="Disordered" evidence="2">
    <location>
        <begin position="38"/>
        <end position="63"/>
    </location>
</feature>
<feature type="chain" id="PRO_5043287218" evidence="3">
    <location>
        <begin position="33"/>
        <end position="315"/>
    </location>
</feature>
<feature type="signal peptide" evidence="3">
    <location>
        <begin position="1"/>
        <end position="32"/>
    </location>
</feature>
<dbReference type="Pfam" id="PF13517">
    <property type="entry name" value="FG-GAP_3"/>
    <property type="match status" value="1"/>
</dbReference>
<proteinExistence type="predicted"/>
<evidence type="ECO:0000313" key="5">
    <source>
        <dbReference type="EMBL" id="WTU45199.1"/>
    </source>
</evidence>
<keyword evidence="1 3" id="KW-0732">Signal</keyword>
<dbReference type="Gene3D" id="2.115.10.10">
    <property type="entry name" value="Tachylectin 2"/>
    <property type="match status" value="1"/>
</dbReference>
<evidence type="ECO:0000256" key="3">
    <source>
        <dbReference type="SAM" id="SignalP"/>
    </source>
</evidence>